<gene>
    <name evidence="2" type="ORF">E2C01_011817</name>
</gene>
<proteinExistence type="predicted"/>
<evidence type="ECO:0000313" key="2">
    <source>
        <dbReference type="EMBL" id="MPC18918.1"/>
    </source>
</evidence>
<dbReference type="Proteomes" id="UP000324222">
    <property type="component" value="Unassembled WGS sequence"/>
</dbReference>
<accession>A0A5B7DC37</accession>
<keyword evidence="3" id="KW-1185">Reference proteome</keyword>
<feature type="compositionally biased region" description="Polar residues" evidence="1">
    <location>
        <begin position="83"/>
        <end position="95"/>
    </location>
</feature>
<evidence type="ECO:0000256" key="1">
    <source>
        <dbReference type="SAM" id="MobiDB-lite"/>
    </source>
</evidence>
<comment type="caution">
    <text evidence="2">The sequence shown here is derived from an EMBL/GenBank/DDBJ whole genome shotgun (WGS) entry which is preliminary data.</text>
</comment>
<protein>
    <submittedName>
        <fullName evidence="2">Uncharacterized protein</fullName>
    </submittedName>
</protein>
<reference evidence="2 3" key="1">
    <citation type="submission" date="2019-05" db="EMBL/GenBank/DDBJ databases">
        <title>Another draft genome of Portunus trituberculatus and its Hox gene families provides insights of decapod evolution.</title>
        <authorList>
            <person name="Jeong J.-H."/>
            <person name="Song I."/>
            <person name="Kim S."/>
            <person name="Choi T."/>
            <person name="Kim D."/>
            <person name="Ryu S."/>
            <person name="Kim W."/>
        </authorList>
    </citation>
    <scope>NUCLEOTIDE SEQUENCE [LARGE SCALE GENOMIC DNA]</scope>
    <source>
        <tissue evidence="2">Muscle</tissue>
    </source>
</reference>
<name>A0A5B7DC37_PORTR</name>
<dbReference type="AlphaFoldDB" id="A0A5B7DC37"/>
<dbReference type="EMBL" id="VSRR010000721">
    <property type="protein sequence ID" value="MPC18918.1"/>
    <property type="molecule type" value="Genomic_DNA"/>
</dbReference>
<feature type="region of interest" description="Disordered" evidence="1">
    <location>
        <begin position="66"/>
        <end position="95"/>
    </location>
</feature>
<organism evidence="2 3">
    <name type="scientific">Portunus trituberculatus</name>
    <name type="common">Swimming crab</name>
    <name type="synonym">Neptunus trituberculatus</name>
    <dbReference type="NCBI Taxonomy" id="210409"/>
    <lineage>
        <taxon>Eukaryota</taxon>
        <taxon>Metazoa</taxon>
        <taxon>Ecdysozoa</taxon>
        <taxon>Arthropoda</taxon>
        <taxon>Crustacea</taxon>
        <taxon>Multicrustacea</taxon>
        <taxon>Malacostraca</taxon>
        <taxon>Eumalacostraca</taxon>
        <taxon>Eucarida</taxon>
        <taxon>Decapoda</taxon>
        <taxon>Pleocyemata</taxon>
        <taxon>Brachyura</taxon>
        <taxon>Eubrachyura</taxon>
        <taxon>Portunoidea</taxon>
        <taxon>Portunidae</taxon>
        <taxon>Portuninae</taxon>
        <taxon>Portunus</taxon>
    </lineage>
</organism>
<evidence type="ECO:0000313" key="3">
    <source>
        <dbReference type="Proteomes" id="UP000324222"/>
    </source>
</evidence>
<sequence length="126" mass="13672">MKSPLTVLQVLPSPPHTRHLSSLADEPKIRGTAHCLLKVPLQDPCQTAPPSTGHAITTSSARLIGGKLTPPPHVLEQAEGTDHSPQGPLSQSSPNCLLFRVTDSSQTTSPSSSLLLMGILRWWWWR</sequence>